<name>A0AC61DDP4_9FIRM</name>
<dbReference type="EMBL" id="PEDL01000004">
    <property type="protein sequence ID" value="PHV71319.1"/>
    <property type="molecule type" value="Genomic_DNA"/>
</dbReference>
<evidence type="ECO:0000313" key="2">
    <source>
        <dbReference type="Proteomes" id="UP000224460"/>
    </source>
</evidence>
<keyword evidence="1" id="KW-0687">Ribonucleoprotein</keyword>
<protein>
    <submittedName>
        <fullName evidence="1">30S ribosomal protein S8</fullName>
    </submittedName>
</protein>
<organism evidence="1 2">
    <name type="scientific">Sporanaerobium hydrogeniformans</name>
    <dbReference type="NCBI Taxonomy" id="3072179"/>
    <lineage>
        <taxon>Bacteria</taxon>
        <taxon>Bacillati</taxon>
        <taxon>Bacillota</taxon>
        <taxon>Clostridia</taxon>
        <taxon>Lachnospirales</taxon>
        <taxon>Lachnospiraceae</taxon>
        <taxon>Sporanaerobium</taxon>
    </lineage>
</organism>
<comment type="caution">
    <text evidence="1">The sequence shown here is derived from an EMBL/GenBank/DDBJ whole genome shotgun (WGS) entry which is preliminary data.</text>
</comment>
<gene>
    <name evidence="1" type="ORF">CS063_06405</name>
</gene>
<sequence length="133" mass="14542">MTMSDPIADMLTRIRNANIAKHDVVEFPASKMKKAIAEILLNEGYIKSFEVIGDGVKANIRITLKYGKDKNEKVISGIKKISKPGLRVYADTENLPKVLGGLGTAIISTNKGVITDKEARKQNVGGEVIAFIW</sequence>
<evidence type="ECO:0000313" key="1">
    <source>
        <dbReference type="EMBL" id="PHV71319.1"/>
    </source>
</evidence>
<proteinExistence type="predicted"/>
<dbReference type="Proteomes" id="UP000224460">
    <property type="component" value="Unassembled WGS sequence"/>
</dbReference>
<accession>A0AC61DDP4</accession>
<reference evidence="1" key="1">
    <citation type="submission" date="2017-10" db="EMBL/GenBank/DDBJ databases">
        <title>Genome sequence of cellulolytic Lachnospiraceae bacterium XHS1971 isolated from hotspring sediment.</title>
        <authorList>
            <person name="Vasudevan G."/>
            <person name="Joshi A.J."/>
            <person name="Hivarkar S."/>
            <person name="Lanjekar V.B."/>
            <person name="Dhakephalkar P.K."/>
            <person name="Dagar S."/>
        </authorList>
    </citation>
    <scope>NUCLEOTIDE SEQUENCE</scope>
    <source>
        <strain evidence="1">XHS1971</strain>
    </source>
</reference>
<keyword evidence="2" id="KW-1185">Reference proteome</keyword>
<keyword evidence="1" id="KW-0689">Ribosomal protein</keyword>